<dbReference type="OrthoDB" id="3034735at2"/>
<dbReference type="Proteomes" id="UP000002484">
    <property type="component" value="Chromosome"/>
</dbReference>
<keyword evidence="2" id="KW-1185">Reference proteome</keyword>
<dbReference type="InParanoid" id="E3IU42"/>
<gene>
    <name evidence="1" type="ordered locus">FraEuI1c_3222</name>
</gene>
<protein>
    <recommendedName>
        <fullName evidence="3">EthD domain-containing protein</fullName>
    </recommendedName>
</protein>
<reference evidence="1 2" key="1">
    <citation type="submission" date="2010-10" db="EMBL/GenBank/DDBJ databases">
        <title>Complete sequence of Frankia sp. EuI1c.</title>
        <authorList>
            <consortium name="US DOE Joint Genome Institute"/>
            <person name="Lucas S."/>
            <person name="Copeland A."/>
            <person name="Lapidus A."/>
            <person name="Cheng J.-F."/>
            <person name="Bruce D."/>
            <person name="Goodwin L."/>
            <person name="Pitluck S."/>
            <person name="Chertkov O."/>
            <person name="Detter J.C."/>
            <person name="Han C."/>
            <person name="Tapia R."/>
            <person name="Land M."/>
            <person name="Hauser L."/>
            <person name="Jeffries C."/>
            <person name="Kyrpides N."/>
            <person name="Ivanova N."/>
            <person name="Mikhailova N."/>
            <person name="Beauchemin N."/>
            <person name="Sen A."/>
            <person name="Sur S.A."/>
            <person name="Gtari M."/>
            <person name="Wall L."/>
            <person name="Tisa L."/>
            <person name="Woyke T."/>
        </authorList>
    </citation>
    <scope>NUCLEOTIDE SEQUENCE [LARGE SCALE GENOMIC DNA]</scope>
    <source>
        <strain evidence="2">DSM 45817 / CECT 9037 / EuI1c</strain>
    </source>
</reference>
<dbReference type="KEGG" id="fri:FraEuI1c_3222"/>
<dbReference type="AlphaFoldDB" id="E3IU42"/>
<name>E3IU42_PSEI1</name>
<organism evidence="1 2">
    <name type="scientific">Pseudofrankia inefficax (strain DSM 45817 / CECT 9037 / DDB 130130 / EuI1c)</name>
    <name type="common">Frankia inefficax</name>
    <dbReference type="NCBI Taxonomy" id="298654"/>
    <lineage>
        <taxon>Bacteria</taxon>
        <taxon>Bacillati</taxon>
        <taxon>Actinomycetota</taxon>
        <taxon>Actinomycetes</taxon>
        <taxon>Frankiales</taxon>
        <taxon>Frankiaceae</taxon>
        <taxon>Pseudofrankia</taxon>
    </lineage>
</organism>
<accession>E3IU42</accession>
<sequence length="252" mass="28500">MRPDRMVVLSSAKPGQEDAYHNWYNNVHAPDVFHRREGYATLQRYELTERQLKERRYGYIAIWELQAGRLSDALASISELRKVKQSGDHDPQDTLYQANPGIVGASSAWYTPLERIDHPTDSADAEDDCLFTVFSNNVPGTDDEFQAWYSQHAHDVVFKLDGFKSAERFIAAPEAAADPVAQYLEKPQWQHLVIYRIAAGNVPTAQDAIVGQRAERAEAVAAGRPPRITLTDTMIEPHLSWWWQPITGVLTP</sequence>
<evidence type="ECO:0000313" key="1">
    <source>
        <dbReference type="EMBL" id="ADP81235.1"/>
    </source>
</evidence>
<dbReference type="HOGENOM" id="CLU_1101618_0_0_11"/>
<dbReference type="EMBL" id="CP002299">
    <property type="protein sequence ID" value="ADP81235.1"/>
    <property type="molecule type" value="Genomic_DNA"/>
</dbReference>
<evidence type="ECO:0000313" key="2">
    <source>
        <dbReference type="Proteomes" id="UP000002484"/>
    </source>
</evidence>
<proteinExistence type="predicted"/>
<dbReference type="RefSeq" id="WP_013424353.1">
    <property type="nucleotide sequence ID" value="NC_014666.1"/>
</dbReference>
<evidence type="ECO:0008006" key="3">
    <source>
        <dbReference type="Google" id="ProtNLM"/>
    </source>
</evidence>